<keyword evidence="2" id="KW-1185">Reference proteome</keyword>
<dbReference type="Proteomes" id="UP000199226">
    <property type="component" value="Unassembled WGS sequence"/>
</dbReference>
<proteinExistence type="predicted"/>
<organism evidence="1 2">
    <name type="scientific">Daejeonella rubra</name>
    <dbReference type="NCBI Taxonomy" id="990371"/>
    <lineage>
        <taxon>Bacteria</taxon>
        <taxon>Pseudomonadati</taxon>
        <taxon>Bacteroidota</taxon>
        <taxon>Sphingobacteriia</taxon>
        <taxon>Sphingobacteriales</taxon>
        <taxon>Sphingobacteriaceae</taxon>
        <taxon>Daejeonella</taxon>
    </lineage>
</organism>
<sequence length="111" mass="12727">MKKELARLIFSIVFLFIFFIKMVISIAPLLADHLDSKIVNAVIMQLEIETHSSKGADQAKDSLNKGEWLSGLYKFNFEQPHKLIANKEYIAMQDYHIEAFYPTIPTPPPNC</sequence>
<dbReference type="EMBL" id="FNHH01000030">
    <property type="protein sequence ID" value="SDM94600.1"/>
    <property type="molecule type" value="Genomic_DNA"/>
</dbReference>
<gene>
    <name evidence="1" type="ORF">SAMN05421813_1303</name>
</gene>
<protein>
    <submittedName>
        <fullName evidence="1">Uncharacterized protein</fullName>
    </submittedName>
</protein>
<evidence type="ECO:0000313" key="1">
    <source>
        <dbReference type="EMBL" id="SDM94600.1"/>
    </source>
</evidence>
<evidence type="ECO:0000313" key="2">
    <source>
        <dbReference type="Proteomes" id="UP000199226"/>
    </source>
</evidence>
<dbReference type="AlphaFoldDB" id="A0A1G9XCW5"/>
<dbReference type="OrthoDB" id="769806at2"/>
<name>A0A1G9XCW5_9SPHI</name>
<dbReference type="RefSeq" id="WP_090706468.1">
    <property type="nucleotide sequence ID" value="NZ_FNHH01000030.1"/>
</dbReference>
<accession>A0A1G9XCW5</accession>
<dbReference type="STRING" id="990371.SAMN05421813_1303"/>
<reference evidence="2" key="1">
    <citation type="submission" date="2016-10" db="EMBL/GenBank/DDBJ databases">
        <authorList>
            <person name="Varghese N."/>
            <person name="Submissions S."/>
        </authorList>
    </citation>
    <scope>NUCLEOTIDE SEQUENCE [LARGE SCALE GENOMIC DNA]</scope>
    <source>
        <strain evidence="2">DSM 24536</strain>
    </source>
</reference>